<evidence type="ECO:0000256" key="1">
    <source>
        <dbReference type="SAM" id="SignalP"/>
    </source>
</evidence>
<comment type="caution">
    <text evidence="2">The sequence shown here is derived from an EMBL/GenBank/DDBJ whole genome shotgun (WGS) entry which is preliminary data.</text>
</comment>
<accession>A0ABU9B2K3</accession>
<protein>
    <submittedName>
        <fullName evidence="2">Uncharacterized protein</fullName>
    </submittedName>
</protein>
<feature type="chain" id="PRO_5045334099" evidence="1">
    <location>
        <begin position="22"/>
        <end position="1727"/>
    </location>
</feature>
<organism evidence="2 3">
    <name type="scientific">Luteolibacter soli</name>
    <dbReference type="NCBI Taxonomy" id="3135280"/>
    <lineage>
        <taxon>Bacteria</taxon>
        <taxon>Pseudomonadati</taxon>
        <taxon>Verrucomicrobiota</taxon>
        <taxon>Verrucomicrobiia</taxon>
        <taxon>Verrucomicrobiales</taxon>
        <taxon>Verrucomicrobiaceae</taxon>
        <taxon>Luteolibacter</taxon>
    </lineage>
</organism>
<dbReference type="Proteomes" id="UP001371305">
    <property type="component" value="Unassembled WGS sequence"/>
</dbReference>
<feature type="signal peptide" evidence="1">
    <location>
        <begin position="1"/>
        <end position="21"/>
    </location>
</feature>
<keyword evidence="3" id="KW-1185">Reference proteome</keyword>
<proteinExistence type="predicted"/>
<reference evidence="2 3" key="1">
    <citation type="submission" date="2024-04" db="EMBL/GenBank/DDBJ databases">
        <title>Luteolibacter sp. isolated from soil.</title>
        <authorList>
            <person name="An J."/>
        </authorList>
    </citation>
    <scope>NUCLEOTIDE SEQUENCE [LARGE SCALE GENOMIC DNA]</scope>
    <source>
        <strain evidence="2 3">Y139</strain>
    </source>
</reference>
<dbReference type="EMBL" id="JBBUKT010000017">
    <property type="protein sequence ID" value="MEK7954264.1"/>
    <property type="molecule type" value="Genomic_DNA"/>
</dbReference>
<name>A0ABU9B2K3_9BACT</name>
<dbReference type="RefSeq" id="WP_341408032.1">
    <property type="nucleotide sequence ID" value="NZ_JBBUKT010000017.1"/>
</dbReference>
<evidence type="ECO:0000313" key="3">
    <source>
        <dbReference type="Proteomes" id="UP001371305"/>
    </source>
</evidence>
<keyword evidence="1" id="KW-0732">Signal</keyword>
<gene>
    <name evidence="2" type="ORF">WKV53_27345</name>
</gene>
<evidence type="ECO:0000313" key="2">
    <source>
        <dbReference type="EMBL" id="MEK7954264.1"/>
    </source>
</evidence>
<sequence>MNALRSLISGVLAICGGLAMAAPPANDSFANASVQNGSFWLASGTLHEATSEANEPILNGYPNGQTAWWKWTATETGTFRVRTWGSEADVMLGLYRGSTLDNLRLISYASSHFERAHSAQATMDVIAGNTYFIQVHGTDNLSPLSTSDALLPSRVQVSLTRVSGAIAPVNNNFASATILTGTNTEATASNSLATSEAGEPLDITDNAGNTIWFSWTAPSSGTFNIDTQRGDFDSIVSVYTGSAVNALTRIDYASDTFGLAQGQAFGGGRVNFKATSGTTYRIQLQGAVVNSLAEHGVCRLLLQPVTPPANDDFANATVLTGSAPSGDGWTTYATREAGEPAARLDESKSIWWNWTAPSTGVLAVAMMDGTVEPFTGSAVNALTLLPTDPRSGTRPTLGAATFFYQVTSGTVVRLRGGEEDNRVRFSLRMISSPAHDDFANRLLLSGPTATNTTDLEFASWQVNEPNTDAFGPPSVWYRWIAPSTGRFVIDSSGSAQFNRVKVFTGTVLASLTGVGTEKLGSTAGNTFGRIILDATNGTEYAIQLRRENNYSGSAKLNIHAIASPANDNFANATNMTGSAWTATGTNVDASREDAGFEPVTTLSDSLASSTVWWKWTAPATGRYRVSLAGSSFDSVLGIYTGSTLSTLTRVAQDQSSGWNSTGAVFLNATNGTQYFFQVDGNFFQEGSVQLSMAPAVAPPNDAFANRLVLSGAAVTASGTVTAATAEASEPVIGNAGNSGHSVWYEWTAPSSGKALIRVTAPKFVPAWGLYSGTAVNSLSPFVSAGSGAASATESTTQFAYNVSSGSNYKILVDGNPTDTGNFTLSITMSAAPLNDNFAARTVISGNVVRTSSDNVGAKSEASEPSHAGISATNSVWWEWTAPASGLVTLDTNGSTASARLAAYTGSALASLSPVGSAVSGSPFTTLTFAAVAGTSYKIAADSTDTARGLVILNLVASAAAPSNDAFANAIVWNADQGESLVYPRGASAEASEPAPGGRAAAKSLWWSWTPQTTRHARIWMETESAGLLARLAVYRGSALNSLTPIAAQTSDARWGRLEFDVLAGETYRIVLDTPSLAADPGWVKVGAVPVNGNSDNAFLFAPTASPFNVSTTGAYEADPAQAPTARRTLWWAWQPDVCARMEWRAIGAPGSGTTVSVSTLGSGQPVPGSGEVTMTFDVVPDQLYFFSVSTVMPGPLQVQLLQAPAQSPPPNDRSYSALNMAGASWSIPVTLGTETENRLYWRWTAPATGIAQVKLEGTLAEADALLAYADGVSPIAAGASRTNGGAPIMRLSSNAGQQWVFVSQSSLRRTRAATLSLVSPAPGAAPANDNWESAQVLAAAFTTINGDITNASCQPYEPDHSNSNGTGGATPYPPGRSVWYDWTPATTGPVSLRLQSSAPLALQLYRGTTRQEWLTSGFLAPNSPAFTANVVAGQTYHIAVATRPYNEQTGTFALSLGGPSNDAFANAITLGASPATSSIESAGATIETGEPGYATTLNPSKASLWWKWTAPNASGVWIDTLGSEYDTVLTVFTTDPPTIPAILTENDNASTLTGAGASMVAFKPVSGQTYWFRVTRAPTDTGSNGIARINLSTTPPNPDPWQRWLASKPALSGPNALENADPDKDGYDNLLELTFGSDPLANTTSPISSSITPQGFQIEALIDRTALSGLNGIAPIDVSWEVSYNLTTWLPGPAATIIGTQGPLTRERIILPWNGPRFARVVVRRTH</sequence>